<dbReference type="EMBL" id="JAAOIV010000009">
    <property type="protein sequence ID" value="NHN56626.1"/>
    <property type="molecule type" value="Genomic_DNA"/>
</dbReference>
<comment type="caution">
    <text evidence="1">The sequence shown here is derived from an EMBL/GenBank/DDBJ whole genome shotgun (WGS) entry which is preliminary data.</text>
</comment>
<dbReference type="AlphaFoldDB" id="A0A967EFH5"/>
<dbReference type="Gene3D" id="3.30.450.40">
    <property type="match status" value="1"/>
</dbReference>
<gene>
    <name evidence="1" type="ORF">G9U51_12630</name>
</gene>
<reference evidence="1" key="1">
    <citation type="submission" date="2020-03" db="EMBL/GenBank/DDBJ databases">
        <title>Draft sequencing of Calidifontibacter sp. DB0510.</title>
        <authorList>
            <person name="Kim D.-U."/>
        </authorList>
    </citation>
    <scope>NUCLEOTIDE SEQUENCE</scope>
    <source>
        <strain evidence="1">DB0510</strain>
    </source>
</reference>
<sequence length="390" mass="41490">MKHAVRPLVTASWMRSSAAGVRREEVEAPVVFDPDALREHRAQHPLWRALPVLQDVVGQAAERCDALMAVADELGQLLFVQGSRSALRQAEGIGFVEGSTWDERLAGTNAPGTALALGRPVEVFGAEHFRESVHRWSCAAVPIRDLRTGGIVGAVDVTGGDAIAVPQTMAMLRAAARLAEWELVRADAGFALADPPPSGTELTGLGADALTVRGGGRHTVLSPRHSEIVAVLTEHPDGLRGDEIACQLYESDGGESTVRAELIRLRKVLGDDVLGSRPYRLTVQVATDWSAVEAMVAVGDVAGAVRAYPGPLLPHSMAPGVVEIRDRVHAALSRAVATSCRPDLLATWTRSEWGADDLGAWRALAGLASGPMRTLAATHLRRLDQAARST</sequence>
<protein>
    <submittedName>
        <fullName evidence="1">GAF domain-containing protein</fullName>
    </submittedName>
</protein>
<dbReference type="RefSeq" id="WP_166197293.1">
    <property type="nucleotide sequence ID" value="NZ_JAAOIV010000009.1"/>
</dbReference>
<evidence type="ECO:0000313" key="1">
    <source>
        <dbReference type="EMBL" id="NHN56626.1"/>
    </source>
</evidence>
<accession>A0A967EFH5</accession>
<name>A0A967EFH5_9MICO</name>
<organism evidence="1 2">
    <name type="scientific">Metallococcus carri</name>
    <dbReference type="NCBI Taxonomy" id="1656884"/>
    <lineage>
        <taxon>Bacteria</taxon>
        <taxon>Bacillati</taxon>
        <taxon>Actinomycetota</taxon>
        <taxon>Actinomycetes</taxon>
        <taxon>Micrococcales</taxon>
        <taxon>Dermacoccaceae</taxon>
        <taxon>Metallococcus</taxon>
    </lineage>
</organism>
<proteinExistence type="predicted"/>
<dbReference type="Proteomes" id="UP000744769">
    <property type="component" value="Unassembled WGS sequence"/>
</dbReference>
<evidence type="ECO:0000313" key="2">
    <source>
        <dbReference type="Proteomes" id="UP000744769"/>
    </source>
</evidence>
<keyword evidence="2" id="KW-1185">Reference proteome</keyword>
<dbReference type="InterPro" id="IPR029016">
    <property type="entry name" value="GAF-like_dom_sf"/>
</dbReference>